<protein>
    <submittedName>
        <fullName evidence="1">Uncharacterized protein</fullName>
    </submittedName>
</protein>
<evidence type="ECO:0000313" key="1">
    <source>
        <dbReference type="EMBL" id="NPE13093.1"/>
    </source>
</evidence>
<evidence type="ECO:0000313" key="2">
    <source>
        <dbReference type="Proteomes" id="UP001193734"/>
    </source>
</evidence>
<name>A0ABX2AUG7_9BACT</name>
<sequence length="1027" mass="111952">MFSFMGIGQAIADVVGSGSKEDPYVLENGTTLTLKAYQSFYAKFTAPADGIFSLYTKDSYALYTDESFSQIDESANITFNGSYSETAYYFNCKAGVTYYIGNSFVMVGGTVTAKFNTEAEPLVLREISPEAGSVFNAGKGSVELTFNQKVQIASVTVNAGTSSKTMSANVNGVYVSVDVKDWLNQMYDEGKVKEGNEISFKFKGVAPTISPSKLYNGNGELDITYTAGKKPLQLVSSTNTPMSTPAVTTFKSFYTSDDNQGIVTLEFSDEVNFSEGNKPTATLTYGNMDQDADGEYYTESLPILPLGSNILMVNLKDKLRRAQDMVTSGTVYDGITLSISHVKDMDGNYAYGSGSGVLGSFAFNYKLSEINYTVDTDWALLDATGNPTNKDVIDSDTKSIELWMSENDGQITFNGVEFKYTESGTEKVKTMTLSEIKVDNNGNETTITIPVPNIAADAGSDIAISLKDVERPDGITTSIDPAALSYFTKTFTTTGITESKFDITSAIWMYEENEGNIVEVNMINGNIGVLTRGSKSVIKTNKDNEIGYVEWEIRGVDNPDMEYIRAGYVDTTMTGKLVDGFTIEWRGEGLTAGKDYTFTLQAWKNEADKNSGAEPNVGEAMFIIHGTKQAYIYSDVVMKTDISQPIRLASANDNYRTIEFSAPVTLNAVVNLGMGTSADCTVEPSADRTAWTVTIPEYVMSQYGEFSVNVFAKDDEGRAVNKTENGLGIIMGTEDNTWFQIDFVSESLAPDFTVTPANESVLESLSTVTFGYEGSISINWNNSEKITIYNRTTREKIAEFSGDDVVLDEDPDDYWAPILSCHITLPEPVTAIGVYDVNVPAGFFVLGEQFDSNLSKATSIVYEIKEPVEPFGIEISPTAGLVSEIPSKLIVTVTDRSSCNFTANPTLTDNTGNSYPVHNDFDWGIPEMNKFVIILDNGAITADGIYTLTIPAGSIIGDDETDLNKEDFVFIYTINLAGITELVNNEGGKVDVYTLKGTLLMKDADASAVNKLAKGMYIINGKKVFIR</sequence>
<dbReference type="RefSeq" id="WP_172176640.1">
    <property type="nucleotide sequence ID" value="NZ_CASGIA010000001.1"/>
</dbReference>
<accession>A0ABX2AUG7</accession>
<gene>
    <name evidence="1" type="ORF">HPS55_01890</name>
</gene>
<keyword evidence="2" id="KW-1185">Reference proteome</keyword>
<reference evidence="1 2" key="1">
    <citation type="submission" date="2020-05" db="EMBL/GenBank/DDBJ databases">
        <title>Distinct polysaccharide utilization as determinants for interspecies competition between intestinal Prevotella spp.</title>
        <authorList>
            <person name="Galvez E.J.C."/>
            <person name="Iljazovic A."/>
            <person name="Strowig T."/>
        </authorList>
    </citation>
    <scope>NUCLEOTIDE SEQUENCE [LARGE SCALE GENOMIC DNA]</scope>
    <source>
        <strain evidence="1 2">PROD</strain>
    </source>
</reference>
<dbReference type="GeneID" id="82156508"/>
<organism evidence="1 2">
    <name type="scientific">Xylanibacter rodentium</name>
    <dbReference type="NCBI Taxonomy" id="2736289"/>
    <lineage>
        <taxon>Bacteria</taxon>
        <taxon>Pseudomonadati</taxon>
        <taxon>Bacteroidota</taxon>
        <taxon>Bacteroidia</taxon>
        <taxon>Bacteroidales</taxon>
        <taxon>Prevotellaceae</taxon>
        <taxon>Xylanibacter</taxon>
    </lineage>
</organism>
<dbReference type="EMBL" id="JABKKE010000002">
    <property type="protein sequence ID" value="NPE13093.1"/>
    <property type="molecule type" value="Genomic_DNA"/>
</dbReference>
<proteinExistence type="predicted"/>
<comment type="caution">
    <text evidence="1">The sequence shown here is derived from an EMBL/GenBank/DDBJ whole genome shotgun (WGS) entry which is preliminary data.</text>
</comment>
<dbReference type="Proteomes" id="UP001193734">
    <property type="component" value="Unassembled WGS sequence"/>
</dbReference>